<proteinExistence type="predicted"/>
<reference evidence="2 3" key="1">
    <citation type="submission" date="2023-07" db="EMBL/GenBank/DDBJ databases">
        <title>Comparative genomics of wheat-associated soil bacteria to identify genetic determinants of phenazine resistance.</title>
        <authorList>
            <person name="Mouncey N."/>
        </authorList>
    </citation>
    <scope>NUCLEOTIDE SEQUENCE [LARGE SCALE GENOMIC DNA]</scope>
    <source>
        <strain evidence="2 3">W2I16</strain>
    </source>
</reference>
<feature type="region of interest" description="Disordered" evidence="1">
    <location>
        <begin position="25"/>
        <end position="110"/>
    </location>
</feature>
<gene>
    <name evidence="2" type="ORF">QFZ49_007615</name>
</gene>
<feature type="compositionally biased region" description="Low complexity" evidence="1">
    <location>
        <begin position="90"/>
        <end position="109"/>
    </location>
</feature>
<evidence type="ECO:0000313" key="3">
    <source>
        <dbReference type="Proteomes" id="UP001223072"/>
    </source>
</evidence>
<evidence type="ECO:0000313" key="2">
    <source>
        <dbReference type="EMBL" id="MDQ0937640.1"/>
    </source>
</evidence>
<organism evidence="2 3">
    <name type="scientific">Streptomyces turgidiscabies</name>
    <dbReference type="NCBI Taxonomy" id="85558"/>
    <lineage>
        <taxon>Bacteria</taxon>
        <taxon>Bacillati</taxon>
        <taxon>Actinomycetota</taxon>
        <taxon>Actinomycetes</taxon>
        <taxon>Kitasatosporales</taxon>
        <taxon>Streptomycetaceae</taxon>
        <taxon>Streptomyces</taxon>
    </lineage>
</organism>
<dbReference type="Proteomes" id="UP001223072">
    <property type="component" value="Unassembled WGS sequence"/>
</dbReference>
<sequence>MDSRGSTLKLTAVLALVVLALTGFSSGRHGHGRSSNGSGGGGCSSSSQNHGGSSTSSGSTSGSGSSGSSRSDDDDSTYGSGSTSGGGSGYTRRPGYRSTPTSSSTGSGTALKAGTAKLVSCATASTPYATVEIANPNKRRADFRAWVTFYDAEGTLLIRTQSVMVAVPAKGKANTEVKLGKRFLASVDYCQVDQQVEPSN</sequence>
<evidence type="ECO:0000256" key="1">
    <source>
        <dbReference type="SAM" id="MobiDB-lite"/>
    </source>
</evidence>
<accession>A0ABU0S0B3</accession>
<protein>
    <recommendedName>
        <fullName evidence="4">Secreted protein</fullName>
    </recommendedName>
</protein>
<keyword evidence="3" id="KW-1185">Reference proteome</keyword>
<dbReference type="EMBL" id="JAUSZS010000008">
    <property type="protein sequence ID" value="MDQ0937640.1"/>
    <property type="molecule type" value="Genomic_DNA"/>
</dbReference>
<dbReference type="RefSeq" id="WP_307630850.1">
    <property type="nucleotide sequence ID" value="NZ_JAUSZS010000008.1"/>
</dbReference>
<feature type="compositionally biased region" description="Low complexity" evidence="1">
    <location>
        <begin position="44"/>
        <end position="69"/>
    </location>
</feature>
<name>A0ABU0S0B3_9ACTN</name>
<comment type="caution">
    <text evidence="2">The sequence shown here is derived from an EMBL/GenBank/DDBJ whole genome shotgun (WGS) entry which is preliminary data.</text>
</comment>
<evidence type="ECO:0008006" key="4">
    <source>
        <dbReference type="Google" id="ProtNLM"/>
    </source>
</evidence>